<keyword evidence="2" id="KW-1185">Reference proteome</keyword>
<proteinExistence type="predicted"/>
<dbReference type="AlphaFoldDB" id="A0AAN9SZN0"/>
<protein>
    <submittedName>
        <fullName evidence="1">Uncharacterized protein</fullName>
    </submittedName>
</protein>
<name>A0AAN9SZN0_PSOTE</name>
<evidence type="ECO:0000313" key="2">
    <source>
        <dbReference type="Proteomes" id="UP001386955"/>
    </source>
</evidence>
<dbReference type="EMBL" id="JAYMYS010000002">
    <property type="protein sequence ID" value="KAK7404553.1"/>
    <property type="molecule type" value="Genomic_DNA"/>
</dbReference>
<gene>
    <name evidence="1" type="ORF">VNO78_05505</name>
</gene>
<organism evidence="1 2">
    <name type="scientific">Psophocarpus tetragonolobus</name>
    <name type="common">Winged bean</name>
    <name type="synonym">Dolichos tetragonolobus</name>
    <dbReference type="NCBI Taxonomy" id="3891"/>
    <lineage>
        <taxon>Eukaryota</taxon>
        <taxon>Viridiplantae</taxon>
        <taxon>Streptophyta</taxon>
        <taxon>Embryophyta</taxon>
        <taxon>Tracheophyta</taxon>
        <taxon>Spermatophyta</taxon>
        <taxon>Magnoliopsida</taxon>
        <taxon>eudicotyledons</taxon>
        <taxon>Gunneridae</taxon>
        <taxon>Pentapetalae</taxon>
        <taxon>rosids</taxon>
        <taxon>fabids</taxon>
        <taxon>Fabales</taxon>
        <taxon>Fabaceae</taxon>
        <taxon>Papilionoideae</taxon>
        <taxon>50 kb inversion clade</taxon>
        <taxon>NPAAA clade</taxon>
        <taxon>indigoferoid/millettioid clade</taxon>
        <taxon>Phaseoleae</taxon>
        <taxon>Psophocarpus</taxon>
    </lineage>
</organism>
<dbReference type="Proteomes" id="UP001386955">
    <property type="component" value="Unassembled WGS sequence"/>
</dbReference>
<accession>A0AAN9SZN0</accession>
<reference evidence="1 2" key="1">
    <citation type="submission" date="2024-01" db="EMBL/GenBank/DDBJ databases">
        <title>The genomes of 5 underutilized Papilionoideae crops provide insights into root nodulation and disease resistanc.</title>
        <authorList>
            <person name="Jiang F."/>
        </authorList>
    </citation>
    <scope>NUCLEOTIDE SEQUENCE [LARGE SCALE GENOMIC DNA]</scope>
    <source>
        <strain evidence="1">DUOXIRENSHENG_FW03</strain>
        <tissue evidence="1">Leaves</tissue>
    </source>
</reference>
<sequence length="92" mass="10970">MRMRRECNGGIVVIAYIDMWSRQLLKKQPHIKQRKGTLYAIKGSAKEKYQSYWWQLKSARTCLIHEAKKIAIYLLLMHNRFPEGNQTCFYSC</sequence>
<comment type="caution">
    <text evidence="1">The sequence shown here is derived from an EMBL/GenBank/DDBJ whole genome shotgun (WGS) entry which is preliminary data.</text>
</comment>
<evidence type="ECO:0000313" key="1">
    <source>
        <dbReference type="EMBL" id="KAK7404553.1"/>
    </source>
</evidence>